<dbReference type="Pfam" id="PF13847">
    <property type="entry name" value="Methyltransf_31"/>
    <property type="match status" value="1"/>
</dbReference>
<dbReference type="SUPFAM" id="SSF53335">
    <property type="entry name" value="S-adenosyl-L-methionine-dependent methyltransferases"/>
    <property type="match status" value="1"/>
</dbReference>
<dbReference type="Gene3D" id="3.40.50.150">
    <property type="entry name" value="Vaccinia Virus protein VP39"/>
    <property type="match status" value="1"/>
</dbReference>
<comment type="caution">
    <text evidence="2">The sequence shown here is derived from an EMBL/GenBank/DDBJ whole genome shotgun (WGS) entry which is preliminary data.</text>
</comment>
<feature type="domain" description="Methyltransferase" evidence="1">
    <location>
        <begin position="46"/>
        <end position="165"/>
    </location>
</feature>
<organism evidence="2 3">
    <name type="scientific">Chryseobacterium luteum</name>
    <dbReference type="NCBI Taxonomy" id="421531"/>
    <lineage>
        <taxon>Bacteria</taxon>
        <taxon>Pseudomonadati</taxon>
        <taxon>Bacteroidota</taxon>
        <taxon>Flavobacteriia</taxon>
        <taxon>Flavobacteriales</taxon>
        <taxon>Weeksellaceae</taxon>
        <taxon>Chryseobacterium group</taxon>
        <taxon>Chryseobacterium</taxon>
    </lineage>
</organism>
<name>A0A085ZF57_9FLAO</name>
<accession>A0A085ZF57</accession>
<keyword evidence="3" id="KW-1185">Reference proteome</keyword>
<proteinExistence type="predicted"/>
<evidence type="ECO:0000313" key="2">
    <source>
        <dbReference type="EMBL" id="KFF03071.1"/>
    </source>
</evidence>
<dbReference type="CDD" id="cd02440">
    <property type="entry name" value="AdoMet_MTases"/>
    <property type="match status" value="1"/>
</dbReference>
<dbReference type="STRING" id="421531.IX38_11905"/>
<dbReference type="AlphaFoldDB" id="A0A085ZF57"/>
<evidence type="ECO:0000259" key="1">
    <source>
        <dbReference type="Pfam" id="PF13847"/>
    </source>
</evidence>
<dbReference type="PANTHER" id="PTHR43861">
    <property type="entry name" value="TRANS-ACONITATE 2-METHYLTRANSFERASE-RELATED"/>
    <property type="match status" value="1"/>
</dbReference>
<protein>
    <recommendedName>
        <fullName evidence="1">Methyltransferase domain-containing protein</fullName>
    </recommendedName>
</protein>
<dbReference type="eggNOG" id="COG2227">
    <property type="taxonomic scope" value="Bacteria"/>
</dbReference>
<reference evidence="2 3" key="1">
    <citation type="submission" date="2014-07" db="EMBL/GenBank/DDBJ databases">
        <title>Genome of Chryseobacterium luteum DSM 18605.</title>
        <authorList>
            <person name="Stropko S.J."/>
            <person name="Pipes S.E."/>
            <person name="Newman J.D."/>
        </authorList>
    </citation>
    <scope>NUCLEOTIDE SEQUENCE [LARGE SCALE GENOMIC DNA]</scope>
    <source>
        <strain evidence="2 3">DSM 18605</strain>
    </source>
</reference>
<dbReference type="Proteomes" id="UP000028703">
    <property type="component" value="Unassembled WGS sequence"/>
</dbReference>
<dbReference type="Gene3D" id="2.20.25.110">
    <property type="entry name" value="S-adenosyl-L-methionine-dependent methyltransferases"/>
    <property type="match status" value="1"/>
</dbReference>
<dbReference type="RefSeq" id="WP_034705009.1">
    <property type="nucleotide sequence ID" value="NZ_JPRO01000009.1"/>
</dbReference>
<evidence type="ECO:0000313" key="3">
    <source>
        <dbReference type="Proteomes" id="UP000028703"/>
    </source>
</evidence>
<dbReference type="EMBL" id="JPRO01000009">
    <property type="protein sequence ID" value="KFF03071.1"/>
    <property type="molecule type" value="Genomic_DNA"/>
</dbReference>
<dbReference type="InterPro" id="IPR029063">
    <property type="entry name" value="SAM-dependent_MTases_sf"/>
</dbReference>
<dbReference type="InterPro" id="IPR025714">
    <property type="entry name" value="Methyltranfer_dom"/>
</dbReference>
<sequence length="256" mass="29163">MDKDLNIKFYDELSEDYHLIFDSWEDAIKRQALILKGMITEYAKPDALTVLDCACGIGTQAIGLASLGYQVCGTDLSPKAIERAKVESRKRGLSVSFNVADFRTLDQDVPSVFDVVIACDNALPHLLEESDMLLAAENILKKMDSGSLFIASIRDYDKVLEEKPESTQPTVKNSGGRRTISFQVWDWIKEDIYVVNHFTVKGKDEQFDTNMRKTMYRAYRRQDLGRIFETAGFTEIRWLMPEQSGYYQPILTGKKS</sequence>
<dbReference type="OrthoDB" id="9811589at2"/>
<gene>
    <name evidence="2" type="ORF">IX38_11905</name>
</gene>